<gene>
    <name evidence="2" type="ORF">GCM10010960_05090</name>
</gene>
<dbReference type="EMBL" id="BMFO01000001">
    <property type="protein sequence ID" value="GGF86046.1"/>
    <property type="molecule type" value="Genomic_DNA"/>
</dbReference>
<dbReference type="AlphaFoldDB" id="A0A917CFA0"/>
<keyword evidence="3" id="KW-1185">Reference proteome</keyword>
<dbReference type="NCBIfam" id="TIGR00426">
    <property type="entry name" value="competence protein ComEA helix-hairpin-helix repeat region"/>
    <property type="match status" value="1"/>
</dbReference>
<proteinExistence type="predicted"/>
<dbReference type="GO" id="GO:0015628">
    <property type="term" value="P:protein secretion by the type II secretion system"/>
    <property type="evidence" value="ECO:0007669"/>
    <property type="project" value="TreeGrafter"/>
</dbReference>
<dbReference type="Proteomes" id="UP000632858">
    <property type="component" value="Unassembled WGS sequence"/>
</dbReference>
<evidence type="ECO:0000256" key="1">
    <source>
        <dbReference type="SAM" id="SignalP"/>
    </source>
</evidence>
<dbReference type="InterPro" id="IPR010994">
    <property type="entry name" value="RuvA_2-like"/>
</dbReference>
<dbReference type="PANTHER" id="PTHR21180:SF32">
    <property type="entry name" value="ENDONUCLEASE_EXONUCLEASE_PHOSPHATASE FAMILY DOMAIN-CONTAINING PROTEIN 1"/>
    <property type="match status" value="1"/>
</dbReference>
<dbReference type="GO" id="GO:0015627">
    <property type="term" value="C:type II protein secretion system complex"/>
    <property type="evidence" value="ECO:0007669"/>
    <property type="project" value="TreeGrafter"/>
</dbReference>
<dbReference type="Pfam" id="PF12836">
    <property type="entry name" value="HHH_3"/>
    <property type="match status" value="1"/>
</dbReference>
<sequence>MKAIALTLKTLILALCLAGASQAAPTAGTVNINTADAATLDRLLDGVGPSKAQAIITYRKANGPFRSAADLAKVKGIGEATVKRNAARISVGARPATPAAAKKVPAR</sequence>
<protein>
    <recommendedName>
        <fullName evidence="4">Helix-hairpin-helix domain-containing protein</fullName>
    </recommendedName>
</protein>
<keyword evidence="1" id="KW-0732">Signal</keyword>
<comment type="caution">
    <text evidence="2">The sequence shown here is derived from an EMBL/GenBank/DDBJ whole genome shotgun (WGS) entry which is preliminary data.</text>
</comment>
<feature type="chain" id="PRO_5037710546" description="Helix-hairpin-helix domain-containing protein" evidence="1">
    <location>
        <begin position="24"/>
        <end position="107"/>
    </location>
</feature>
<evidence type="ECO:0008006" key="4">
    <source>
        <dbReference type="Google" id="ProtNLM"/>
    </source>
</evidence>
<feature type="signal peptide" evidence="1">
    <location>
        <begin position="1"/>
        <end position="23"/>
    </location>
</feature>
<dbReference type="SUPFAM" id="SSF47781">
    <property type="entry name" value="RuvA domain 2-like"/>
    <property type="match status" value="1"/>
</dbReference>
<evidence type="ECO:0000313" key="2">
    <source>
        <dbReference type="EMBL" id="GGF86046.1"/>
    </source>
</evidence>
<name>A0A917CFA0_9GAMM</name>
<evidence type="ECO:0000313" key="3">
    <source>
        <dbReference type="Proteomes" id="UP000632858"/>
    </source>
</evidence>
<dbReference type="PANTHER" id="PTHR21180">
    <property type="entry name" value="ENDONUCLEASE/EXONUCLEASE/PHOSPHATASE FAMILY DOMAIN-CONTAINING PROTEIN 1"/>
    <property type="match status" value="1"/>
</dbReference>
<dbReference type="InterPro" id="IPR051675">
    <property type="entry name" value="Endo/Exo/Phosphatase_dom_1"/>
</dbReference>
<accession>A0A917CFA0</accession>
<reference evidence="2" key="1">
    <citation type="journal article" date="2014" name="Int. J. Syst. Evol. Microbiol.">
        <title>Complete genome sequence of Corynebacterium casei LMG S-19264T (=DSM 44701T), isolated from a smear-ripened cheese.</title>
        <authorList>
            <consortium name="US DOE Joint Genome Institute (JGI-PGF)"/>
            <person name="Walter F."/>
            <person name="Albersmeier A."/>
            <person name="Kalinowski J."/>
            <person name="Ruckert C."/>
        </authorList>
    </citation>
    <scope>NUCLEOTIDE SEQUENCE</scope>
    <source>
        <strain evidence="2">CGMCC 1.12726</strain>
    </source>
</reference>
<dbReference type="Gene3D" id="1.10.150.280">
    <property type="entry name" value="AF1531-like domain"/>
    <property type="match status" value="1"/>
</dbReference>
<dbReference type="RefSeq" id="WP_188447419.1">
    <property type="nucleotide sequence ID" value="NZ_BMFO01000001.1"/>
</dbReference>
<dbReference type="InterPro" id="IPR004509">
    <property type="entry name" value="Competence_ComEA_HhH"/>
</dbReference>
<reference evidence="2" key="2">
    <citation type="submission" date="2020-09" db="EMBL/GenBank/DDBJ databases">
        <authorList>
            <person name="Sun Q."/>
            <person name="Zhou Y."/>
        </authorList>
    </citation>
    <scope>NUCLEOTIDE SEQUENCE</scope>
    <source>
        <strain evidence="2">CGMCC 1.12726</strain>
    </source>
</reference>
<organism evidence="2 3">
    <name type="scientific">Arenimonas maotaiensis</name>
    <dbReference type="NCBI Taxonomy" id="1446479"/>
    <lineage>
        <taxon>Bacteria</taxon>
        <taxon>Pseudomonadati</taxon>
        <taxon>Pseudomonadota</taxon>
        <taxon>Gammaproteobacteria</taxon>
        <taxon>Lysobacterales</taxon>
        <taxon>Lysobacteraceae</taxon>
        <taxon>Arenimonas</taxon>
    </lineage>
</organism>